<organism evidence="2 3">
    <name type="scientific">Leptosia nina</name>
    <dbReference type="NCBI Taxonomy" id="320188"/>
    <lineage>
        <taxon>Eukaryota</taxon>
        <taxon>Metazoa</taxon>
        <taxon>Ecdysozoa</taxon>
        <taxon>Arthropoda</taxon>
        <taxon>Hexapoda</taxon>
        <taxon>Insecta</taxon>
        <taxon>Pterygota</taxon>
        <taxon>Neoptera</taxon>
        <taxon>Endopterygota</taxon>
        <taxon>Lepidoptera</taxon>
        <taxon>Glossata</taxon>
        <taxon>Ditrysia</taxon>
        <taxon>Papilionoidea</taxon>
        <taxon>Pieridae</taxon>
        <taxon>Pierinae</taxon>
        <taxon>Leptosia</taxon>
    </lineage>
</organism>
<name>A0AAV1JAM6_9NEOP</name>
<keyword evidence="3" id="KW-1185">Reference proteome</keyword>
<dbReference type="AlphaFoldDB" id="A0AAV1JAM6"/>
<proteinExistence type="predicted"/>
<dbReference type="EMBL" id="CAVLEF010000006">
    <property type="protein sequence ID" value="CAK1545243.1"/>
    <property type="molecule type" value="Genomic_DNA"/>
</dbReference>
<reference evidence="2 3" key="1">
    <citation type="submission" date="2023-11" db="EMBL/GenBank/DDBJ databases">
        <authorList>
            <person name="Okamura Y."/>
        </authorList>
    </citation>
    <scope>NUCLEOTIDE SEQUENCE [LARGE SCALE GENOMIC DNA]</scope>
</reference>
<sequence length="70" mass="7959">MADQSDDVYSMIRSLTKCSLYQPRDVLVKPAPKACSEECAIHVGGRDQAEHEKAQHNHNLLLHNDKYNTH</sequence>
<dbReference type="Proteomes" id="UP001497472">
    <property type="component" value="Unassembled WGS sequence"/>
</dbReference>
<protein>
    <submittedName>
        <fullName evidence="2">Uncharacterized protein</fullName>
    </submittedName>
</protein>
<accession>A0AAV1JAM6</accession>
<evidence type="ECO:0000256" key="1">
    <source>
        <dbReference type="SAM" id="MobiDB-lite"/>
    </source>
</evidence>
<evidence type="ECO:0000313" key="3">
    <source>
        <dbReference type="Proteomes" id="UP001497472"/>
    </source>
</evidence>
<comment type="caution">
    <text evidence="2">The sequence shown here is derived from an EMBL/GenBank/DDBJ whole genome shotgun (WGS) entry which is preliminary data.</text>
</comment>
<feature type="region of interest" description="Disordered" evidence="1">
    <location>
        <begin position="50"/>
        <end position="70"/>
    </location>
</feature>
<gene>
    <name evidence="2" type="ORF">LNINA_LOCUS4921</name>
</gene>
<evidence type="ECO:0000313" key="2">
    <source>
        <dbReference type="EMBL" id="CAK1545243.1"/>
    </source>
</evidence>